<sequence>MPNLGGLLKMYQYIGKDPSKLFYRLQQNRKHVLVAPIRTDCRVTADSERYFKKIASKILPTSWFLNNNYPSFDISSGRMSGIERLRKNSKLAEDLIAEISAKIRSLTPDADLENIKKSNEDLKSEVAKWTEILTMVEIRKGLEPAFYTYYTSGNETVAPPTASAVNNSASEEQPQKETAQGTKPKKEAGGKKVEADENKNVVEAGNIAPPDGGKPAKQNKKAQNKTSATPAPSTTAEVVDISRLDLRIGKIVDIDRHPEADALYVEKIDVGEEKPRTIISGLVKHVPIEEMRDRLVVVLCNLKPAKMRGIMSEGMVMCASSPDKVEVLNPPPGVAPGDVIEFDGYTRNPDPVMNPKKKIFETVAPDLKTNDKKEATYKGVVFSVRGKGNKPR</sequence>
<keyword evidence="4 6" id="KW-0694">RNA-binding</keyword>
<comment type="caution">
    <text evidence="10">The sequence shown here is derived from an EMBL/GenBank/DDBJ whole genome shotgun (WGS) entry which is preliminary data.</text>
</comment>
<evidence type="ECO:0000256" key="5">
    <source>
        <dbReference type="ARBA" id="ARBA00022917"/>
    </source>
</evidence>
<protein>
    <recommendedName>
        <fullName evidence="9">tRNA-binding domain-containing protein</fullName>
    </recommendedName>
</protein>
<keyword evidence="3 6" id="KW-0820">tRNA-binding</keyword>
<feature type="compositionally biased region" description="Low complexity" evidence="8">
    <location>
        <begin position="224"/>
        <end position="236"/>
    </location>
</feature>
<evidence type="ECO:0000313" key="10">
    <source>
        <dbReference type="EMBL" id="CAG7834475.1"/>
    </source>
</evidence>
<accession>A0A8J2LJ63</accession>
<dbReference type="Pfam" id="PF01588">
    <property type="entry name" value="tRNA_bind"/>
    <property type="match status" value="1"/>
</dbReference>
<name>A0A8J2LJ63_9HEXA</name>
<keyword evidence="5" id="KW-0648">Protein biosynthesis</keyword>
<evidence type="ECO:0000259" key="9">
    <source>
        <dbReference type="PROSITE" id="PS50886"/>
    </source>
</evidence>
<evidence type="ECO:0000256" key="3">
    <source>
        <dbReference type="ARBA" id="ARBA00022555"/>
    </source>
</evidence>
<evidence type="ECO:0000313" key="11">
    <source>
        <dbReference type="Proteomes" id="UP000708208"/>
    </source>
</evidence>
<proteinExistence type="predicted"/>
<dbReference type="PANTHER" id="PTHR11586">
    <property type="entry name" value="TRNA-AMINOACYLATION COFACTOR ARC1 FAMILY MEMBER"/>
    <property type="match status" value="1"/>
</dbReference>
<dbReference type="AlphaFoldDB" id="A0A8J2LJ63"/>
<evidence type="ECO:0000256" key="2">
    <source>
        <dbReference type="ARBA" id="ARBA00022490"/>
    </source>
</evidence>
<dbReference type="FunFam" id="2.40.50.140:FF:000047">
    <property type="entry name" value="tyrosine--tRNA ligase, cytoplasmic isoform X2"/>
    <property type="match status" value="1"/>
</dbReference>
<evidence type="ECO:0000256" key="6">
    <source>
        <dbReference type="PROSITE-ProRule" id="PRU00209"/>
    </source>
</evidence>
<dbReference type="Proteomes" id="UP000708208">
    <property type="component" value="Unassembled WGS sequence"/>
</dbReference>
<dbReference type="PANTHER" id="PTHR11586:SF33">
    <property type="entry name" value="AMINOACYL TRNA SYNTHASE COMPLEX-INTERACTING MULTIFUNCTIONAL PROTEIN 1"/>
    <property type="match status" value="1"/>
</dbReference>
<keyword evidence="2" id="KW-0963">Cytoplasm</keyword>
<evidence type="ECO:0000256" key="8">
    <source>
        <dbReference type="SAM" id="MobiDB-lite"/>
    </source>
</evidence>
<dbReference type="GO" id="GO:0000049">
    <property type="term" value="F:tRNA binding"/>
    <property type="evidence" value="ECO:0007669"/>
    <property type="project" value="UniProtKB-UniRule"/>
</dbReference>
<dbReference type="GO" id="GO:0005737">
    <property type="term" value="C:cytoplasm"/>
    <property type="evidence" value="ECO:0007669"/>
    <property type="project" value="UniProtKB-SubCell"/>
</dbReference>
<gene>
    <name evidence="10" type="ORF">AFUS01_LOCUS43981</name>
</gene>
<comment type="subcellular location">
    <subcellularLocation>
        <location evidence="1">Cytoplasm</location>
    </subcellularLocation>
</comment>
<keyword evidence="11" id="KW-1185">Reference proteome</keyword>
<evidence type="ECO:0000256" key="7">
    <source>
        <dbReference type="SAM" id="Coils"/>
    </source>
</evidence>
<feature type="coiled-coil region" evidence="7">
    <location>
        <begin position="82"/>
        <end position="132"/>
    </location>
</feature>
<evidence type="ECO:0000256" key="4">
    <source>
        <dbReference type="ARBA" id="ARBA00022884"/>
    </source>
</evidence>
<dbReference type="OrthoDB" id="197206at2759"/>
<feature type="compositionally biased region" description="Polar residues" evidence="8">
    <location>
        <begin position="163"/>
        <end position="181"/>
    </location>
</feature>
<dbReference type="InterPro" id="IPR002547">
    <property type="entry name" value="tRNA-bd_dom"/>
</dbReference>
<dbReference type="InterPro" id="IPR051270">
    <property type="entry name" value="Tyrosine-tRNA_ligase_regulator"/>
</dbReference>
<evidence type="ECO:0000256" key="1">
    <source>
        <dbReference type="ARBA" id="ARBA00004496"/>
    </source>
</evidence>
<dbReference type="GO" id="GO:0006412">
    <property type="term" value="P:translation"/>
    <property type="evidence" value="ECO:0007669"/>
    <property type="project" value="UniProtKB-KW"/>
</dbReference>
<reference evidence="10" key="1">
    <citation type="submission" date="2021-06" db="EMBL/GenBank/DDBJ databases">
        <authorList>
            <person name="Hodson N. C."/>
            <person name="Mongue J. A."/>
            <person name="Jaron S. K."/>
        </authorList>
    </citation>
    <scope>NUCLEOTIDE SEQUENCE</scope>
</reference>
<dbReference type="EMBL" id="CAJVCH010570259">
    <property type="protein sequence ID" value="CAG7834475.1"/>
    <property type="molecule type" value="Genomic_DNA"/>
</dbReference>
<feature type="compositionally biased region" description="Basic and acidic residues" evidence="8">
    <location>
        <begin position="184"/>
        <end position="200"/>
    </location>
</feature>
<feature type="domain" description="TRNA-binding" evidence="9">
    <location>
        <begin position="240"/>
        <end position="341"/>
    </location>
</feature>
<keyword evidence="7" id="KW-0175">Coiled coil</keyword>
<organism evidence="10 11">
    <name type="scientific">Allacma fusca</name>
    <dbReference type="NCBI Taxonomy" id="39272"/>
    <lineage>
        <taxon>Eukaryota</taxon>
        <taxon>Metazoa</taxon>
        <taxon>Ecdysozoa</taxon>
        <taxon>Arthropoda</taxon>
        <taxon>Hexapoda</taxon>
        <taxon>Collembola</taxon>
        <taxon>Symphypleona</taxon>
        <taxon>Sminthuridae</taxon>
        <taxon>Allacma</taxon>
    </lineage>
</organism>
<feature type="region of interest" description="Disordered" evidence="8">
    <location>
        <begin position="160"/>
        <end position="236"/>
    </location>
</feature>
<dbReference type="CDD" id="cd02799">
    <property type="entry name" value="tRNA_bind_EMAP-II_like"/>
    <property type="match status" value="1"/>
</dbReference>
<dbReference type="PROSITE" id="PS50886">
    <property type="entry name" value="TRBD"/>
    <property type="match status" value="1"/>
</dbReference>